<feature type="compositionally biased region" description="Basic residues" evidence="3">
    <location>
        <begin position="359"/>
        <end position="374"/>
    </location>
</feature>
<feature type="compositionally biased region" description="Basic residues" evidence="3">
    <location>
        <begin position="393"/>
        <end position="402"/>
    </location>
</feature>
<evidence type="ECO:0000256" key="1">
    <source>
        <dbReference type="ARBA" id="ARBA00022884"/>
    </source>
</evidence>
<feature type="region of interest" description="Disordered" evidence="3">
    <location>
        <begin position="356"/>
        <end position="411"/>
    </location>
</feature>
<dbReference type="InterPro" id="IPR035979">
    <property type="entry name" value="RBD_domain_sf"/>
</dbReference>
<dbReference type="GeneID" id="113493677"/>
<feature type="compositionally biased region" description="Basic and acidic residues" evidence="3">
    <location>
        <begin position="379"/>
        <end position="392"/>
    </location>
</feature>
<feature type="compositionally biased region" description="Low complexity" evidence="3">
    <location>
        <begin position="281"/>
        <end position="290"/>
    </location>
</feature>
<dbReference type="SUPFAM" id="SSF54928">
    <property type="entry name" value="RNA-binding domain, RBD"/>
    <property type="match status" value="1"/>
</dbReference>
<feature type="region of interest" description="Disordered" evidence="3">
    <location>
        <begin position="46"/>
        <end position="73"/>
    </location>
</feature>
<feature type="compositionally biased region" description="Acidic residues" evidence="3">
    <location>
        <begin position="590"/>
        <end position="601"/>
    </location>
</feature>
<feature type="region of interest" description="Disordered" evidence="3">
    <location>
        <begin position="580"/>
        <end position="601"/>
    </location>
</feature>
<dbReference type="Proteomes" id="UP000322000">
    <property type="component" value="Chromosome 5"/>
</dbReference>
<dbReference type="Gene3D" id="3.30.70.330">
    <property type="match status" value="2"/>
</dbReference>
<feature type="compositionally biased region" description="Basic and acidic residues" evidence="3">
    <location>
        <begin position="247"/>
        <end position="258"/>
    </location>
</feature>
<reference evidence="6" key="1">
    <citation type="submission" date="2025-08" db="UniProtKB">
        <authorList>
            <consortium name="RefSeq"/>
        </authorList>
    </citation>
    <scope>IDENTIFICATION</scope>
</reference>
<feature type="compositionally biased region" description="Basic and acidic residues" evidence="3">
    <location>
        <begin position="204"/>
        <end position="214"/>
    </location>
</feature>
<dbReference type="PROSITE" id="PS50102">
    <property type="entry name" value="RRM"/>
    <property type="match status" value="1"/>
</dbReference>
<sequence>MKSKSFDLKQATTEKHSFDKTAGFVGLYKSAGESYKFTEKHKPDEIAKKETSKNKIVTAKRERSPNKNKKKIKQDVLDIPQVIIDGTNIINSGFSPSAGRGSPVNDVKVTSTPNTTGKNQSVKVKSIMKTKSPTDESLDSARTNVSSGKPKKRNKSVSFMLDDHEEVVVKRTKSDDSIKVNKKSETTTKLNVKDKRKNVRKLKKDNQSEKENKAADVNNQMDVDSQKSKLNKAKKLLGGTPTSHIGGDAENRHQEIKEKKKKLKKVKKLKPDTGSEVTDTENNNNEVVSESKNKKPRKKKQAKPLPADIAEAEDEPAAKSRKKEPKPDIAEDLENLSIGDNAHTLTNLLDEMTVVDKDKRRKMKSKFNKKKKPKGQSANKDDTETGEDVKEKVKWKKRKWNKDKKGDPDEDSLANTVIIENLPISIMLNYRKLLTEHFLKHGLIKKIGVAEVYPTEESKPVFTTTISFGVDGAVEQALKENNSQFEGSRIRVKRALPATQTTVVVRSYADLTDQDLSTLFLGSGKIRSIRHLVKGKKTMSTAFVEFDGPETVDRAIKTASDAKIGGKKIHLAKFEMRGKKIKKHKNDGDSAADADSEDSND</sequence>
<organism evidence="5 6">
    <name type="scientific">Trichoplusia ni</name>
    <name type="common">Cabbage looper</name>
    <dbReference type="NCBI Taxonomy" id="7111"/>
    <lineage>
        <taxon>Eukaryota</taxon>
        <taxon>Metazoa</taxon>
        <taxon>Ecdysozoa</taxon>
        <taxon>Arthropoda</taxon>
        <taxon>Hexapoda</taxon>
        <taxon>Insecta</taxon>
        <taxon>Pterygota</taxon>
        <taxon>Neoptera</taxon>
        <taxon>Endopterygota</taxon>
        <taxon>Lepidoptera</taxon>
        <taxon>Glossata</taxon>
        <taxon>Ditrysia</taxon>
        <taxon>Noctuoidea</taxon>
        <taxon>Noctuidae</taxon>
        <taxon>Plusiinae</taxon>
        <taxon>Trichoplusia</taxon>
    </lineage>
</organism>
<evidence type="ECO:0000259" key="4">
    <source>
        <dbReference type="PROSITE" id="PS50102"/>
    </source>
</evidence>
<evidence type="ECO:0000256" key="2">
    <source>
        <dbReference type="PROSITE-ProRule" id="PRU00176"/>
    </source>
</evidence>
<feature type="compositionally biased region" description="Basic and acidic residues" evidence="3">
    <location>
        <begin position="46"/>
        <end position="65"/>
    </location>
</feature>
<name>A0A7E5VGX7_TRINI</name>
<feature type="domain" description="RRM" evidence="4">
    <location>
        <begin position="501"/>
        <end position="576"/>
    </location>
</feature>
<feature type="compositionally biased region" description="Basic residues" evidence="3">
    <location>
        <begin position="259"/>
        <end position="268"/>
    </location>
</feature>
<dbReference type="SMART" id="SM00360">
    <property type="entry name" value="RRM"/>
    <property type="match status" value="1"/>
</dbReference>
<dbReference type="InterPro" id="IPR012677">
    <property type="entry name" value="Nucleotide-bd_a/b_plait_sf"/>
</dbReference>
<evidence type="ECO:0000256" key="3">
    <source>
        <dbReference type="SAM" id="MobiDB-lite"/>
    </source>
</evidence>
<proteinExistence type="predicted"/>
<dbReference type="OrthoDB" id="7490848at2759"/>
<dbReference type="Pfam" id="PF00076">
    <property type="entry name" value="RRM_1"/>
    <property type="match status" value="1"/>
</dbReference>
<feature type="compositionally biased region" description="Basic and acidic residues" evidence="3">
    <location>
        <begin position="166"/>
        <end position="186"/>
    </location>
</feature>
<dbReference type="KEGG" id="tnl:113493677"/>
<feature type="region of interest" description="Disordered" evidence="3">
    <location>
        <begin position="88"/>
        <end position="337"/>
    </location>
</feature>
<gene>
    <name evidence="6" type="primary">LOC113493677</name>
</gene>
<keyword evidence="5" id="KW-1185">Reference proteome</keyword>
<feature type="compositionally biased region" description="Polar residues" evidence="3">
    <location>
        <begin position="108"/>
        <end position="123"/>
    </location>
</feature>
<accession>A0A7E5VGX7</accession>
<evidence type="ECO:0000313" key="5">
    <source>
        <dbReference type="Proteomes" id="UP000322000"/>
    </source>
</evidence>
<protein>
    <submittedName>
        <fullName evidence="6">Nucleolin-like</fullName>
    </submittedName>
</protein>
<dbReference type="GO" id="GO:0003723">
    <property type="term" value="F:RNA binding"/>
    <property type="evidence" value="ECO:0007669"/>
    <property type="project" value="UniProtKB-UniRule"/>
</dbReference>
<dbReference type="AlphaFoldDB" id="A0A7E5VGX7"/>
<dbReference type="InterPro" id="IPR000504">
    <property type="entry name" value="RRM_dom"/>
</dbReference>
<dbReference type="RefSeq" id="XP_026727456.1">
    <property type="nucleotide sequence ID" value="XM_026871655.1"/>
</dbReference>
<evidence type="ECO:0000313" key="6">
    <source>
        <dbReference type="RefSeq" id="XP_026727456.1"/>
    </source>
</evidence>
<keyword evidence="1 2" id="KW-0694">RNA-binding</keyword>
<feature type="compositionally biased region" description="Basic residues" evidence="3">
    <location>
        <begin position="194"/>
        <end position="203"/>
    </location>
</feature>
<dbReference type="CDD" id="cd00590">
    <property type="entry name" value="RRM_SF"/>
    <property type="match status" value="1"/>
</dbReference>
<dbReference type="InParanoid" id="A0A7E5VGX7"/>